<dbReference type="GO" id="GO:0005884">
    <property type="term" value="C:actin filament"/>
    <property type="evidence" value="ECO:0007669"/>
    <property type="project" value="TreeGrafter"/>
</dbReference>
<dbReference type="SUPFAM" id="SSF47576">
    <property type="entry name" value="Calponin-homology domain, CH-domain"/>
    <property type="match status" value="1"/>
</dbReference>
<accession>A0A0D2WVJ4</accession>
<dbReference type="GO" id="GO:0051639">
    <property type="term" value="P:actin filament network formation"/>
    <property type="evidence" value="ECO:0007669"/>
    <property type="project" value="TreeGrafter"/>
</dbReference>
<feature type="domain" description="Calponin-homology (CH)" evidence="6">
    <location>
        <begin position="395"/>
        <end position="502"/>
    </location>
</feature>
<protein>
    <recommendedName>
        <fullName evidence="5">Fimbrin</fullName>
    </recommendedName>
</protein>
<feature type="domain" description="Calponin-homology (CH)" evidence="6">
    <location>
        <begin position="515"/>
        <end position="623"/>
    </location>
</feature>
<name>A0A0D2WVJ4_CAPO3</name>
<dbReference type="InterPro" id="IPR011992">
    <property type="entry name" value="EF-hand-dom_pair"/>
</dbReference>
<keyword evidence="4" id="KW-0009">Actin-binding</keyword>
<feature type="domain" description="Calponin-homology (CH)" evidence="6">
    <location>
        <begin position="122"/>
        <end position="239"/>
    </location>
</feature>
<dbReference type="PROSITE" id="PS00018">
    <property type="entry name" value="EF_HAND_1"/>
    <property type="match status" value="2"/>
</dbReference>
<dbReference type="FunCoup" id="A0A0D2WVJ4">
    <property type="interactions" value="106"/>
</dbReference>
<evidence type="ECO:0000313" key="9">
    <source>
        <dbReference type="Proteomes" id="UP000008743"/>
    </source>
</evidence>
<dbReference type="STRING" id="595528.A0A0D2WVJ4"/>
<dbReference type="GO" id="GO:0051015">
    <property type="term" value="F:actin filament binding"/>
    <property type="evidence" value="ECO:0007669"/>
    <property type="project" value="InterPro"/>
</dbReference>
<dbReference type="SUPFAM" id="SSF47473">
    <property type="entry name" value="EF-hand"/>
    <property type="match status" value="1"/>
</dbReference>
<dbReference type="AlphaFoldDB" id="A0A0D2WVJ4"/>
<dbReference type="PhylomeDB" id="A0A0D2WVJ4"/>
<dbReference type="PANTHER" id="PTHR19961">
    <property type="entry name" value="FIMBRIN/PLASTIN"/>
    <property type="match status" value="1"/>
</dbReference>
<evidence type="ECO:0000256" key="4">
    <source>
        <dbReference type="ARBA" id="ARBA00023203"/>
    </source>
</evidence>
<dbReference type="eggNOG" id="KOG0046">
    <property type="taxonomic scope" value="Eukaryota"/>
</dbReference>
<dbReference type="FunFam" id="1.10.418.10:FF:000010">
    <property type="entry name" value="Plastin-3 isoform 1"/>
    <property type="match status" value="1"/>
</dbReference>
<dbReference type="PANTHER" id="PTHR19961:SF18">
    <property type="entry name" value="FI19014P1"/>
    <property type="match status" value="1"/>
</dbReference>
<dbReference type="FunFam" id="1.10.418.10:FF:000016">
    <property type="entry name" value="Probable fimbrin"/>
    <property type="match status" value="1"/>
</dbReference>
<dbReference type="CDD" id="cd21295">
    <property type="entry name" value="CH_PLS_rpt2"/>
    <property type="match status" value="1"/>
</dbReference>
<feature type="domain" description="EF-hand" evidence="7">
    <location>
        <begin position="17"/>
        <end position="52"/>
    </location>
</feature>
<dbReference type="PROSITE" id="PS00020">
    <property type="entry name" value="ACTININ_2"/>
    <property type="match status" value="2"/>
</dbReference>
<dbReference type="CDD" id="cd21300">
    <property type="entry name" value="CH_FIMB_rpt3"/>
    <property type="match status" value="1"/>
</dbReference>
<feature type="domain" description="Calponin-homology (CH)" evidence="6">
    <location>
        <begin position="267"/>
        <end position="372"/>
    </location>
</feature>
<proteinExistence type="predicted"/>
<evidence type="ECO:0000259" key="6">
    <source>
        <dbReference type="PROSITE" id="PS50021"/>
    </source>
</evidence>
<dbReference type="GO" id="GO:0032432">
    <property type="term" value="C:actin filament bundle"/>
    <property type="evidence" value="ECO:0007669"/>
    <property type="project" value="TreeGrafter"/>
</dbReference>
<dbReference type="PROSITE" id="PS50222">
    <property type="entry name" value="EF_HAND_2"/>
    <property type="match status" value="2"/>
</dbReference>
<dbReference type="Gene3D" id="1.10.418.10">
    <property type="entry name" value="Calponin-like domain"/>
    <property type="match status" value="4"/>
</dbReference>
<dbReference type="InterPro" id="IPR001715">
    <property type="entry name" value="CH_dom"/>
</dbReference>
<keyword evidence="3" id="KW-0106">Calcium</keyword>
<keyword evidence="9" id="KW-1185">Reference proteome</keyword>
<dbReference type="GO" id="GO:0071944">
    <property type="term" value="C:cell periphery"/>
    <property type="evidence" value="ECO:0007669"/>
    <property type="project" value="UniProtKB-ARBA"/>
</dbReference>
<dbReference type="RefSeq" id="XP_004345335.1">
    <property type="nucleotide sequence ID" value="XM_004345285.2"/>
</dbReference>
<dbReference type="InterPro" id="IPR001589">
    <property type="entry name" value="Actinin_actin-bd_CS"/>
</dbReference>
<evidence type="ECO:0000256" key="3">
    <source>
        <dbReference type="ARBA" id="ARBA00022837"/>
    </source>
</evidence>
<gene>
    <name evidence="8" type="ORF">CAOG_006586</name>
</gene>
<evidence type="ECO:0000256" key="2">
    <source>
        <dbReference type="ARBA" id="ARBA00022737"/>
    </source>
</evidence>
<dbReference type="Pfam" id="PF13499">
    <property type="entry name" value="EF-hand_7"/>
    <property type="match status" value="1"/>
</dbReference>
<dbReference type="Pfam" id="PF00307">
    <property type="entry name" value="CH"/>
    <property type="match status" value="4"/>
</dbReference>
<dbReference type="InterPro" id="IPR002048">
    <property type="entry name" value="EF_hand_dom"/>
</dbReference>
<dbReference type="GO" id="GO:0051017">
    <property type="term" value="P:actin filament bundle assembly"/>
    <property type="evidence" value="ECO:0007669"/>
    <property type="project" value="InterPro"/>
</dbReference>
<organism evidence="8 9">
    <name type="scientific">Capsaspora owczarzaki (strain ATCC 30864)</name>
    <dbReference type="NCBI Taxonomy" id="595528"/>
    <lineage>
        <taxon>Eukaryota</taxon>
        <taxon>Filasterea</taxon>
        <taxon>Capsaspora</taxon>
    </lineage>
</organism>
<keyword evidence="2" id="KW-0677">Repeat</keyword>
<dbReference type="InParanoid" id="A0A0D2WVJ4"/>
<dbReference type="InterPro" id="IPR039959">
    <property type="entry name" value="Fimbrin/Plastin"/>
</dbReference>
<keyword evidence="1" id="KW-0479">Metal-binding</keyword>
<dbReference type="InterPro" id="IPR018247">
    <property type="entry name" value="EF_Hand_1_Ca_BS"/>
</dbReference>
<evidence type="ECO:0000259" key="7">
    <source>
        <dbReference type="PROSITE" id="PS50222"/>
    </source>
</evidence>
<reference evidence="9" key="1">
    <citation type="submission" date="2011-02" db="EMBL/GenBank/DDBJ databases">
        <title>The Genome Sequence of Capsaspora owczarzaki ATCC 30864.</title>
        <authorList>
            <person name="Russ C."/>
            <person name="Cuomo C."/>
            <person name="Burger G."/>
            <person name="Gray M.W."/>
            <person name="Holland P.W.H."/>
            <person name="King N."/>
            <person name="Lang F.B.F."/>
            <person name="Roger A.J."/>
            <person name="Ruiz-Trillo I."/>
            <person name="Young S.K."/>
            <person name="Zeng Q."/>
            <person name="Gargeya S."/>
            <person name="Alvarado L."/>
            <person name="Berlin A."/>
            <person name="Chapman S.B."/>
            <person name="Chen Z."/>
            <person name="Freedman E."/>
            <person name="Gellesch M."/>
            <person name="Goldberg J."/>
            <person name="Griggs A."/>
            <person name="Gujja S."/>
            <person name="Heilman E."/>
            <person name="Heiman D."/>
            <person name="Howarth C."/>
            <person name="Mehta T."/>
            <person name="Neiman D."/>
            <person name="Pearson M."/>
            <person name="Roberts A."/>
            <person name="Saif S."/>
            <person name="Shea T."/>
            <person name="Shenoy N."/>
            <person name="Sisk P."/>
            <person name="Stolte C."/>
            <person name="Sykes S."/>
            <person name="White J."/>
            <person name="Yandava C."/>
            <person name="Haas B."/>
            <person name="Nusbaum C."/>
            <person name="Birren B."/>
        </authorList>
    </citation>
    <scope>NUCLEOTIDE SEQUENCE</scope>
    <source>
        <strain evidence="9">ATCC 30864</strain>
    </source>
</reference>
<evidence type="ECO:0000313" key="8">
    <source>
        <dbReference type="EMBL" id="KJE96233.1"/>
    </source>
</evidence>
<dbReference type="CDD" id="cd00051">
    <property type="entry name" value="EFh"/>
    <property type="match status" value="1"/>
</dbReference>
<dbReference type="OMA" id="GILLXEN"/>
<dbReference type="FunFam" id="1.10.238.10:FF:000178">
    <property type="entry name" value="Calmodulin-2 A"/>
    <property type="match status" value="1"/>
</dbReference>
<dbReference type="PROSITE" id="PS50021">
    <property type="entry name" value="CH"/>
    <property type="match status" value="4"/>
</dbReference>
<evidence type="ECO:0000256" key="1">
    <source>
        <dbReference type="ARBA" id="ARBA00022723"/>
    </source>
</evidence>
<evidence type="ECO:0000256" key="5">
    <source>
        <dbReference type="ARBA" id="ARBA00073963"/>
    </source>
</evidence>
<dbReference type="SMART" id="SM00033">
    <property type="entry name" value="CH"/>
    <property type="match status" value="4"/>
</dbReference>
<dbReference type="GO" id="GO:0005509">
    <property type="term" value="F:calcium ion binding"/>
    <property type="evidence" value="ECO:0007669"/>
    <property type="project" value="InterPro"/>
</dbReference>
<dbReference type="GO" id="GO:0005737">
    <property type="term" value="C:cytoplasm"/>
    <property type="evidence" value="ECO:0007669"/>
    <property type="project" value="UniProtKB-ARBA"/>
</dbReference>
<dbReference type="FunFam" id="1.10.418.10:FF:000042">
    <property type="entry name" value="Fimbrin, putative"/>
    <property type="match status" value="1"/>
</dbReference>
<dbReference type="Proteomes" id="UP000008743">
    <property type="component" value="Unassembled WGS sequence"/>
</dbReference>
<dbReference type="EMBL" id="KE346370">
    <property type="protein sequence ID" value="KJE96233.1"/>
    <property type="molecule type" value="Genomic_DNA"/>
</dbReference>
<feature type="domain" description="EF-hand" evidence="7">
    <location>
        <begin position="53"/>
        <end position="88"/>
    </location>
</feature>
<sequence length="627" mass="68934">MSDFQAAASKFPEFSADDVEKFVQTFKSMDADGSGSIDAAELGAVLRSLGEKATPEEVRAQIQEVDTNRSGTIEFNEFLGIISRLRAGKASSDAGFGKTFTKQSKVVTVGGSSDSIAHSFSEDEKESFVDHINMELGTDADIGKRFPLDSHDMSIFEAVKDGLLLCKLINYSVPDTIDERVLNIKAKLNQFEIVENQNVCINSAKAIGCNVVNVGAQDLMEGRVHLVLGLIWQIIKIGLLSRINLSNHPELYRLLEEGETLDDLLKLPVEQILIRWVNYHLKNAGSKKRIANFGSDIKDSEAYTILLSQLDPNRCTTAPLNESDLHKRAELVLQNADKLDPPCRKFVTPKAIVAGNPKLNLAFVANLFNFHPGLAPLSEEEKAAIDEALFGGEGDREARAFALWLNSLGIEPFVNNLYEDLKDGLVLLRAFDKISPGSVQWSKVNQNQPITSKFKRLENTNYAIVVGKSLKFSLVGVGGQDIEDGNKTLTLALVWQMMRFHVLSILKSISKDGRDISEDEMVAWANNTVKKGGRDSVMDSFKDPKLASSIFFLDLMNGIKKGIVNYDIVAAGSDDAERKSNAKYSISIARKLGACIFVLPEDIMEVKPKMILTFVGALMHVALAGSQ</sequence>
<dbReference type="FunFam" id="1.10.418.10:FF:000027">
    <property type="entry name" value="Probable fimbrin"/>
    <property type="match status" value="1"/>
</dbReference>
<dbReference type="SMART" id="SM00054">
    <property type="entry name" value="EFh"/>
    <property type="match status" value="2"/>
</dbReference>
<dbReference type="Gene3D" id="1.10.238.10">
    <property type="entry name" value="EF-hand"/>
    <property type="match status" value="1"/>
</dbReference>
<dbReference type="InterPro" id="IPR036872">
    <property type="entry name" value="CH_dom_sf"/>
</dbReference>
<dbReference type="OrthoDB" id="431378at2759"/>